<gene>
    <name evidence="2" type="ORF">J7T54_004497</name>
</gene>
<feature type="signal peptide" evidence="1">
    <location>
        <begin position="1"/>
        <end position="19"/>
    </location>
</feature>
<protein>
    <submittedName>
        <fullName evidence="2">Uncharacterized protein</fullName>
    </submittedName>
</protein>
<proteinExistence type="predicted"/>
<accession>A0A9Q0BB74</accession>
<dbReference type="Proteomes" id="UP001055219">
    <property type="component" value="Unassembled WGS sequence"/>
</dbReference>
<reference evidence="2" key="1">
    <citation type="journal article" date="2021" name="J Fungi (Basel)">
        <title>Genomic and Metabolomic Analyses of the Marine Fungus Emericellopsis cladophorae: Insights into Saltwater Adaptability Mechanisms and Its Biosynthetic Potential.</title>
        <authorList>
            <person name="Goncalves M.F.M."/>
            <person name="Hilario S."/>
            <person name="Van de Peer Y."/>
            <person name="Esteves A.C."/>
            <person name="Alves A."/>
        </authorList>
    </citation>
    <scope>NUCLEOTIDE SEQUENCE</scope>
    <source>
        <strain evidence="2">MUM 19.33</strain>
    </source>
</reference>
<evidence type="ECO:0000313" key="2">
    <source>
        <dbReference type="EMBL" id="KAI6779002.1"/>
    </source>
</evidence>
<keyword evidence="3" id="KW-1185">Reference proteome</keyword>
<sequence length="99" mass="10614">MVSLRSFLAIAALTASAAASPAPRQPLSPLNKRDTCEFPILDEFPAPRCYEVGAAGTCQFCCVGGIALPSEYDCHYGHSGINCGQEGYSGYDLWHCDDH</sequence>
<keyword evidence="1" id="KW-0732">Signal</keyword>
<name>A0A9Q0BB74_9HYPO</name>
<dbReference type="GeneID" id="75830984"/>
<evidence type="ECO:0000256" key="1">
    <source>
        <dbReference type="SAM" id="SignalP"/>
    </source>
</evidence>
<dbReference type="RefSeq" id="XP_051359858.1">
    <property type="nucleotide sequence ID" value="XM_051509081.1"/>
</dbReference>
<dbReference type="OrthoDB" id="10327375at2759"/>
<dbReference type="EMBL" id="JAGIXG020000054">
    <property type="protein sequence ID" value="KAI6779002.1"/>
    <property type="molecule type" value="Genomic_DNA"/>
</dbReference>
<feature type="chain" id="PRO_5040325386" evidence="1">
    <location>
        <begin position="20"/>
        <end position="99"/>
    </location>
</feature>
<comment type="caution">
    <text evidence="2">The sequence shown here is derived from an EMBL/GenBank/DDBJ whole genome shotgun (WGS) entry which is preliminary data.</text>
</comment>
<dbReference type="AlphaFoldDB" id="A0A9Q0BB74"/>
<evidence type="ECO:0000313" key="3">
    <source>
        <dbReference type="Proteomes" id="UP001055219"/>
    </source>
</evidence>
<reference evidence="2" key="2">
    <citation type="submission" date="2022-07" db="EMBL/GenBank/DDBJ databases">
        <authorList>
            <person name="Goncalves M.F.M."/>
            <person name="Hilario S."/>
            <person name="Van De Peer Y."/>
            <person name="Esteves A.C."/>
            <person name="Alves A."/>
        </authorList>
    </citation>
    <scope>NUCLEOTIDE SEQUENCE</scope>
    <source>
        <strain evidence="2">MUM 19.33</strain>
    </source>
</reference>
<organism evidence="2 3">
    <name type="scientific">Emericellopsis cladophorae</name>
    <dbReference type="NCBI Taxonomy" id="2686198"/>
    <lineage>
        <taxon>Eukaryota</taxon>
        <taxon>Fungi</taxon>
        <taxon>Dikarya</taxon>
        <taxon>Ascomycota</taxon>
        <taxon>Pezizomycotina</taxon>
        <taxon>Sordariomycetes</taxon>
        <taxon>Hypocreomycetidae</taxon>
        <taxon>Hypocreales</taxon>
        <taxon>Bionectriaceae</taxon>
        <taxon>Emericellopsis</taxon>
    </lineage>
</organism>